<keyword evidence="3" id="KW-1185">Reference proteome</keyword>
<gene>
    <name evidence="2" type="ORF">DKT75_20360</name>
</gene>
<reference evidence="2 3" key="1">
    <citation type="submission" date="2018-05" db="EMBL/GenBank/DDBJ databases">
        <title>Leucothrix arctica sp. nov., isolated from Arctic seawater.</title>
        <authorList>
            <person name="Choi A."/>
            <person name="Baek K."/>
        </authorList>
    </citation>
    <scope>NUCLEOTIDE SEQUENCE [LARGE SCALE GENOMIC DNA]</scope>
    <source>
        <strain evidence="2 3">IMCC9719</strain>
    </source>
</reference>
<dbReference type="OrthoDB" id="5625824at2"/>
<dbReference type="Proteomes" id="UP000245506">
    <property type="component" value="Unassembled WGS sequence"/>
</dbReference>
<name>A0A317CCY1_9GAMM</name>
<evidence type="ECO:0000256" key="1">
    <source>
        <dbReference type="SAM" id="Phobius"/>
    </source>
</evidence>
<keyword evidence="1" id="KW-1133">Transmembrane helix</keyword>
<feature type="transmembrane region" description="Helical" evidence="1">
    <location>
        <begin position="113"/>
        <end position="133"/>
    </location>
</feature>
<dbReference type="EMBL" id="QGKL01000042">
    <property type="protein sequence ID" value="PWQ93952.1"/>
    <property type="molecule type" value="Genomic_DNA"/>
</dbReference>
<comment type="caution">
    <text evidence="2">The sequence shown here is derived from an EMBL/GenBank/DDBJ whole genome shotgun (WGS) entry which is preliminary data.</text>
</comment>
<dbReference type="AlphaFoldDB" id="A0A317CCY1"/>
<evidence type="ECO:0000313" key="2">
    <source>
        <dbReference type="EMBL" id="PWQ93952.1"/>
    </source>
</evidence>
<organism evidence="2 3">
    <name type="scientific">Leucothrix arctica</name>
    <dbReference type="NCBI Taxonomy" id="1481894"/>
    <lineage>
        <taxon>Bacteria</taxon>
        <taxon>Pseudomonadati</taxon>
        <taxon>Pseudomonadota</taxon>
        <taxon>Gammaproteobacteria</taxon>
        <taxon>Thiotrichales</taxon>
        <taxon>Thiotrichaceae</taxon>
        <taxon>Leucothrix</taxon>
    </lineage>
</organism>
<dbReference type="RefSeq" id="WP_109826450.1">
    <property type="nucleotide sequence ID" value="NZ_QGKL01000042.1"/>
</dbReference>
<keyword evidence="1" id="KW-0472">Membrane</keyword>
<evidence type="ECO:0000313" key="3">
    <source>
        <dbReference type="Proteomes" id="UP000245506"/>
    </source>
</evidence>
<sequence>MKIIYNTVLYASLLVFTVLWLSSYTHHSAIGIDHDQQVESGVLHYYYRLNWTGHGSVWVGYGSHQTSANPNRKLEKLDPASALLKPVKPLPDSATVWNRLGFWYINSAKPTPIFWVGVPSWIPILLPLFLILLGKHRKRSGGLSEGSL</sequence>
<protein>
    <submittedName>
        <fullName evidence="2">Uncharacterized protein</fullName>
    </submittedName>
</protein>
<keyword evidence="1" id="KW-0812">Transmembrane</keyword>
<accession>A0A317CCY1</accession>
<feature type="transmembrane region" description="Helical" evidence="1">
    <location>
        <begin position="7"/>
        <end position="25"/>
    </location>
</feature>
<proteinExistence type="predicted"/>